<accession>A0AAD6VAT3</accession>
<dbReference type="EMBL" id="JARJCW010000035">
    <property type="protein sequence ID" value="KAJ7207813.1"/>
    <property type="molecule type" value="Genomic_DNA"/>
</dbReference>
<dbReference type="Proteomes" id="UP001219525">
    <property type="component" value="Unassembled WGS sequence"/>
</dbReference>
<name>A0AAD6VAT3_9AGAR</name>
<dbReference type="Pfam" id="PF19086">
    <property type="entry name" value="Terpene_syn_C_2"/>
    <property type="match status" value="1"/>
</dbReference>
<proteinExistence type="predicted"/>
<dbReference type="Gene3D" id="1.10.600.10">
    <property type="entry name" value="Farnesyl Diphosphate Synthase"/>
    <property type="match status" value="1"/>
</dbReference>
<sequence length="361" mass="38958">MPSTISVQLPDLLGLTRTLALRTNRHCHQVISASEQWFAQQPLLDHDERAALRALKVGLWAAVCFPTCDPPQLRLATDFLTALVVCAARLARVRARSMADCGWTEADGGSDNVLFRHVLPKIVAAMPSDAARDAFTASFDAFRAAQARVLAHLASGTLPGIDAYIELRRDLSGIPLLFGLIQMVEGLTIAPAPDPELTRRAADVIALSMDIVAYNNDQWSGNRFNVVSVIQAERGVSVQGAINVAFARVDAAFKGFVAARAVCADPAAAPLGPTSGGGWTWNPLRRAATPAPALAPVPAPDRDAQLYRRGLEDCIVGTLNWAYETELYFGPAPRGDEVRRYGWVFLREREAGDGQGCETDS</sequence>
<protein>
    <submittedName>
        <fullName evidence="1">Isoprenoid synthase domain-containing protein</fullName>
    </submittedName>
</protein>
<dbReference type="AlphaFoldDB" id="A0AAD6VAT3"/>
<keyword evidence="2" id="KW-1185">Reference proteome</keyword>
<dbReference type="SUPFAM" id="SSF48576">
    <property type="entry name" value="Terpenoid synthases"/>
    <property type="match status" value="1"/>
</dbReference>
<evidence type="ECO:0000313" key="1">
    <source>
        <dbReference type="EMBL" id="KAJ7207813.1"/>
    </source>
</evidence>
<evidence type="ECO:0000313" key="2">
    <source>
        <dbReference type="Proteomes" id="UP001219525"/>
    </source>
</evidence>
<organism evidence="1 2">
    <name type="scientific">Mycena pura</name>
    <dbReference type="NCBI Taxonomy" id="153505"/>
    <lineage>
        <taxon>Eukaryota</taxon>
        <taxon>Fungi</taxon>
        <taxon>Dikarya</taxon>
        <taxon>Basidiomycota</taxon>
        <taxon>Agaricomycotina</taxon>
        <taxon>Agaricomycetes</taxon>
        <taxon>Agaricomycetidae</taxon>
        <taxon>Agaricales</taxon>
        <taxon>Marasmiineae</taxon>
        <taxon>Mycenaceae</taxon>
        <taxon>Mycena</taxon>
    </lineage>
</organism>
<comment type="caution">
    <text evidence="1">The sequence shown here is derived from an EMBL/GenBank/DDBJ whole genome shotgun (WGS) entry which is preliminary data.</text>
</comment>
<reference evidence="1" key="1">
    <citation type="submission" date="2023-03" db="EMBL/GenBank/DDBJ databases">
        <title>Massive genome expansion in bonnet fungi (Mycena s.s.) driven by repeated elements and novel gene families across ecological guilds.</title>
        <authorList>
            <consortium name="Lawrence Berkeley National Laboratory"/>
            <person name="Harder C.B."/>
            <person name="Miyauchi S."/>
            <person name="Viragh M."/>
            <person name="Kuo A."/>
            <person name="Thoen E."/>
            <person name="Andreopoulos B."/>
            <person name="Lu D."/>
            <person name="Skrede I."/>
            <person name="Drula E."/>
            <person name="Henrissat B."/>
            <person name="Morin E."/>
            <person name="Kohler A."/>
            <person name="Barry K."/>
            <person name="LaButti K."/>
            <person name="Morin E."/>
            <person name="Salamov A."/>
            <person name="Lipzen A."/>
            <person name="Mereny Z."/>
            <person name="Hegedus B."/>
            <person name="Baldrian P."/>
            <person name="Stursova M."/>
            <person name="Weitz H."/>
            <person name="Taylor A."/>
            <person name="Grigoriev I.V."/>
            <person name="Nagy L.G."/>
            <person name="Martin F."/>
            <person name="Kauserud H."/>
        </authorList>
    </citation>
    <scope>NUCLEOTIDE SEQUENCE</scope>
    <source>
        <strain evidence="1">9144</strain>
    </source>
</reference>
<dbReference type="InterPro" id="IPR008949">
    <property type="entry name" value="Isoprenoid_synthase_dom_sf"/>
</dbReference>
<gene>
    <name evidence="1" type="ORF">GGX14DRAFT_454469</name>
</gene>